<evidence type="ECO:0000259" key="2">
    <source>
        <dbReference type="Pfam" id="PF07603"/>
    </source>
</evidence>
<dbReference type="Proteomes" id="UP000244223">
    <property type="component" value="Unassembled WGS sequence"/>
</dbReference>
<organism evidence="3 4">
    <name type="scientific">Agitococcus lubricus</name>
    <dbReference type="NCBI Taxonomy" id="1077255"/>
    <lineage>
        <taxon>Bacteria</taxon>
        <taxon>Pseudomonadati</taxon>
        <taxon>Pseudomonadota</taxon>
        <taxon>Gammaproteobacteria</taxon>
        <taxon>Moraxellales</taxon>
        <taxon>Moraxellaceae</taxon>
        <taxon>Agitococcus</taxon>
    </lineage>
</organism>
<sequence>MKNILLALALMVATSQTIAAQICNPAISKTTEQTRYQLLNDGAEVKDQKTGLIWQRCTVGQTLTANSCTGEAALYTWQEAQDYAKKQANQWRVPTIDELKTLHEAACIGPAINEATFVDTPLNNETWSASAEGADYGIMLSFYNGEVSSNDKLNTLYVRLVKTAP</sequence>
<dbReference type="RefSeq" id="WP_107866765.1">
    <property type="nucleotide sequence ID" value="NZ_QAON01000018.1"/>
</dbReference>
<dbReference type="PANTHER" id="PTHR35812:SF1">
    <property type="entry name" value="LIPOPROTEIN"/>
    <property type="match status" value="1"/>
</dbReference>
<feature type="domain" description="Lcl C-terminal" evidence="2">
    <location>
        <begin position="45"/>
        <end position="162"/>
    </location>
</feature>
<feature type="chain" id="PRO_5015425968" evidence="1">
    <location>
        <begin position="20"/>
        <end position="165"/>
    </location>
</feature>
<reference evidence="3 4" key="1">
    <citation type="submission" date="2018-04" db="EMBL/GenBank/DDBJ databases">
        <title>Genomic Encyclopedia of Archaeal and Bacterial Type Strains, Phase II (KMG-II): from individual species to whole genera.</title>
        <authorList>
            <person name="Goeker M."/>
        </authorList>
    </citation>
    <scope>NUCLEOTIDE SEQUENCE [LARGE SCALE GENOMIC DNA]</scope>
    <source>
        <strain evidence="3 4">DSM 5822</strain>
    </source>
</reference>
<keyword evidence="4" id="KW-1185">Reference proteome</keyword>
<protein>
    <submittedName>
        <fullName evidence="3">Uncharacterized protein DUF1566</fullName>
    </submittedName>
</protein>
<dbReference type="EMBL" id="QAON01000018">
    <property type="protein sequence ID" value="PTQ87547.1"/>
    <property type="molecule type" value="Genomic_DNA"/>
</dbReference>
<proteinExistence type="predicted"/>
<gene>
    <name evidence="3" type="ORF">C8N29_11842</name>
</gene>
<keyword evidence="1" id="KW-0732">Signal</keyword>
<dbReference type="PANTHER" id="PTHR35812">
    <property type="entry name" value="LIPOPROTEIN"/>
    <property type="match status" value="1"/>
</dbReference>
<evidence type="ECO:0000313" key="4">
    <source>
        <dbReference type="Proteomes" id="UP000244223"/>
    </source>
</evidence>
<dbReference type="InterPro" id="IPR011460">
    <property type="entry name" value="Lcl_C"/>
</dbReference>
<feature type="signal peptide" evidence="1">
    <location>
        <begin position="1"/>
        <end position="19"/>
    </location>
</feature>
<dbReference type="Pfam" id="PF07603">
    <property type="entry name" value="Lcl_C"/>
    <property type="match status" value="1"/>
</dbReference>
<comment type="caution">
    <text evidence="3">The sequence shown here is derived from an EMBL/GenBank/DDBJ whole genome shotgun (WGS) entry which is preliminary data.</text>
</comment>
<evidence type="ECO:0000256" key="1">
    <source>
        <dbReference type="SAM" id="SignalP"/>
    </source>
</evidence>
<name>A0A2T5IUK8_9GAMM</name>
<evidence type="ECO:0000313" key="3">
    <source>
        <dbReference type="EMBL" id="PTQ87547.1"/>
    </source>
</evidence>
<dbReference type="AlphaFoldDB" id="A0A2T5IUK8"/>
<dbReference type="OrthoDB" id="9793251at2"/>
<accession>A0A2T5IUK8</accession>